<feature type="domain" description="C2H2-type" evidence="10">
    <location>
        <begin position="101"/>
        <end position="129"/>
    </location>
</feature>
<feature type="region of interest" description="Disordered" evidence="9">
    <location>
        <begin position="173"/>
        <end position="195"/>
    </location>
</feature>
<dbReference type="PROSITE" id="PS00028">
    <property type="entry name" value="ZINC_FINGER_C2H2_1"/>
    <property type="match status" value="2"/>
</dbReference>
<evidence type="ECO:0000259" key="10">
    <source>
        <dbReference type="PROSITE" id="PS50157"/>
    </source>
</evidence>
<keyword evidence="5" id="KW-0805">Transcription regulation</keyword>
<dbReference type="AlphaFoldDB" id="A0A164VEN9"/>
<proteinExistence type="predicted"/>
<dbReference type="PROSITE" id="PS50157">
    <property type="entry name" value="ZINC_FINGER_C2H2_2"/>
    <property type="match status" value="1"/>
</dbReference>
<evidence type="ECO:0000313" key="11">
    <source>
        <dbReference type="EMBL" id="KZS94090.1"/>
    </source>
</evidence>
<evidence type="ECO:0000256" key="5">
    <source>
        <dbReference type="ARBA" id="ARBA00023015"/>
    </source>
</evidence>
<dbReference type="GO" id="GO:0005634">
    <property type="term" value="C:nucleus"/>
    <property type="evidence" value="ECO:0007669"/>
    <property type="project" value="UniProtKB-SubCell"/>
</dbReference>
<reference evidence="11 12" key="1">
    <citation type="journal article" date="2016" name="Mol. Biol. Evol.">
        <title>Comparative Genomics of Early-Diverging Mushroom-Forming Fungi Provides Insights into the Origins of Lignocellulose Decay Capabilities.</title>
        <authorList>
            <person name="Nagy L.G."/>
            <person name="Riley R."/>
            <person name="Tritt A."/>
            <person name="Adam C."/>
            <person name="Daum C."/>
            <person name="Floudas D."/>
            <person name="Sun H."/>
            <person name="Yadav J.S."/>
            <person name="Pangilinan J."/>
            <person name="Larsson K.H."/>
            <person name="Matsuura K."/>
            <person name="Barry K."/>
            <person name="Labutti K."/>
            <person name="Kuo R."/>
            <person name="Ohm R.A."/>
            <person name="Bhattacharya S.S."/>
            <person name="Shirouzu T."/>
            <person name="Yoshinaga Y."/>
            <person name="Martin F.M."/>
            <person name="Grigoriev I.V."/>
            <person name="Hibbett D.S."/>
        </authorList>
    </citation>
    <scope>NUCLEOTIDE SEQUENCE [LARGE SCALE GENOMIC DNA]</scope>
    <source>
        <strain evidence="11 12">HHB9708</strain>
    </source>
</reference>
<keyword evidence="7" id="KW-0539">Nucleus</keyword>
<dbReference type="GO" id="GO:0006357">
    <property type="term" value="P:regulation of transcription by RNA polymerase II"/>
    <property type="evidence" value="ECO:0007669"/>
    <property type="project" value="TreeGrafter"/>
</dbReference>
<dbReference type="SMART" id="SM00355">
    <property type="entry name" value="ZnF_C2H2"/>
    <property type="match status" value="4"/>
</dbReference>
<feature type="compositionally biased region" description="Polar residues" evidence="9">
    <location>
        <begin position="229"/>
        <end position="247"/>
    </location>
</feature>
<feature type="region of interest" description="Disordered" evidence="9">
    <location>
        <begin position="1"/>
        <end position="37"/>
    </location>
</feature>
<evidence type="ECO:0000256" key="3">
    <source>
        <dbReference type="ARBA" id="ARBA00022771"/>
    </source>
</evidence>
<keyword evidence="12" id="KW-1185">Reference proteome</keyword>
<sequence length="267" mass="30462">MPYAAKRSRGLATPSAALAATPPAPNKRAKKGSTPESVGWKCPICATVLNREKDSGRHLRTHDPDAEKYPCEMGCIDKWFTQEASRNVHYKSLAHNKSRPHGCKYCNKGFTTSRVLDRHVDEIHGPGRYRFYLCGCGARFKRIESWHKHRKTVHARETVVRPDPQYKRDVLTLARSPTDEGNNDRDDRPRGLAAEEQVDVHPYWMRTETMPSVDSPPVGFVTPVHIQQENINTRSTNFRDQSATDQTSRSKNEKRMLEIKIKIIITC</sequence>
<dbReference type="InterPro" id="IPR013087">
    <property type="entry name" value="Znf_C2H2_type"/>
</dbReference>
<gene>
    <name evidence="11" type="ORF">SISNIDRAFT_495158</name>
</gene>
<evidence type="ECO:0000256" key="6">
    <source>
        <dbReference type="ARBA" id="ARBA00023163"/>
    </source>
</evidence>
<keyword evidence="3 8" id="KW-0863">Zinc-finger</keyword>
<dbReference type="STRING" id="1314777.A0A164VEN9"/>
<keyword evidence="4" id="KW-0862">Zinc</keyword>
<dbReference type="Proteomes" id="UP000076722">
    <property type="component" value="Unassembled WGS sequence"/>
</dbReference>
<name>A0A164VEN9_9AGAM</name>
<comment type="subcellular location">
    <subcellularLocation>
        <location evidence="1">Nucleus</location>
    </subcellularLocation>
</comment>
<dbReference type="Pfam" id="PF13912">
    <property type="entry name" value="zf-C2H2_6"/>
    <property type="match status" value="1"/>
</dbReference>
<evidence type="ECO:0000256" key="8">
    <source>
        <dbReference type="PROSITE-ProRule" id="PRU00042"/>
    </source>
</evidence>
<dbReference type="Gene3D" id="3.30.160.60">
    <property type="entry name" value="Classic Zinc Finger"/>
    <property type="match status" value="2"/>
</dbReference>
<dbReference type="GO" id="GO:0008270">
    <property type="term" value="F:zinc ion binding"/>
    <property type="evidence" value="ECO:0007669"/>
    <property type="project" value="UniProtKB-KW"/>
</dbReference>
<protein>
    <recommendedName>
        <fullName evidence="10">C2H2-type domain-containing protein</fullName>
    </recommendedName>
</protein>
<dbReference type="EMBL" id="KV419405">
    <property type="protein sequence ID" value="KZS94090.1"/>
    <property type="molecule type" value="Genomic_DNA"/>
</dbReference>
<keyword evidence="2" id="KW-0479">Metal-binding</keyword>
<organism evidence="11 12">
    <name type="scientific">Sistotremastrum niveocremeum HHB9708</name>
    <dbReference type="NCBI Taxonomy" id="1314777"/>
    <lineage>
        <taxon>Eukaryota</taxon>
        <taxon>Fungi</taxon>
        <taxon>Dikarya</taxon>
        <taxon>Basidiomycota</taxon>
        <taxon>Agaricomycotina</taxon>
        <taxon>Agaricomycetes</taxon>
        <taxon>Sistotremastrales</taxon>
        <taxon>Sistotremastraceae</taxon>
        <taxon>Sertulicium</taxon>
        <taxon>Sertulicium niveocremeum</taxon>
    </lineage>
</organism>
<evidence type="ECO:0000256" key="7">
    <source>
        <dbReference type="ARBA" id="ARBA00023242"/>
    </source>
</evidence>
<evidence type="ECO:0000256" key="4">
    <source>
        <dbReference type="ARBA" id="ARBA00022833"/>
    </source>
</evidence>
<feature type="region of interest" description="Disordered" evidence="9">
    <location>
        <begin position="229"/>
        <end position="253"/>
    </location>
</feature>
<dbReference type="SUPFAM" id="SSF57667">
    <property type="entry name" value="beta-beta-alpha zinc fingers"/>
    <property type="match status" value="1"/>
</dbReference>
<dbReference type="InterPro" id="IPR036236">
    <property type="entry name" value="Znf_C2H2_sf"/>
</dbReference>
<evidence type="ECO:0000256" key="1">
    <source>
        <dbReference type="ARBA" id="ARBA00004123"/>
    </source>
</evidence>
<dbReference type="PANTHER" id="PTHR46179:SF13">
    <property type="entry name" value="C2H2-TYPE DOMAIN-CONTAINING PROTEIN"/>
    <property type="match status" value="1"/>
</dbReference>
<feature type="compositionally biased region" description="Low complexity" evidence="9">
    <location>
        <begin position="11"/>
        <end position="21"/>
    </location>
</feature>
<dbReference type="PANTHER" id="PTHR46179">
    <property type="entry name" value="ZINC FINGER PROTEIN"/>
    <property type="match status" value="1"/>
</dbReference>
<accession>A0A164VEN9</accession>
<dbReference type="InterPro" id="IPR051061">
    <property type="entry name" value="Zinc_finger_trans_reg"/>
</dbReference>
<evidence type="ECO:0000313" key="12">
    <source>
        <dbReference type="Proteomes" id="UP000076722"/>
    </source>
</evidence>
<evidence type="ECO:0000256" key="9">
    <source>
        <dbReference type="SAM" id="MobiDB-lite"/>
    </source>
</evidence>
<dbReference type="OrthoDB" id="654211at2759"/>
<evidence type="ECO:0000256" key="2">
    <source>
        <dbReference type="ARBA" id="ARBA00022723"/>
    </source>
</evidence>
<keyword evidence="6" id="KW-0804">Transcription</keyword>